<feature type="signal peptide" evidence="6">
    <location>
        <begin position="1"/>
        <end position="17"/>
    </location>
</feature>
<dbReference type="CDD" id="cd22823">
    <property type="entry name" value="Gal_Rha_Lectin"/>
    <property type="match status" value="1"/>
</dbReference>
<dbReference type="CDD" id="cd00037">
    <property type="entry name" value="CLECT"/>
    <property type="match status" value="1"/>
</dbReference>
<comment type="caution">
    <text evidence="4">Lacks conserved residue(s) required for the propagation of feature annotation.</text>
</comment>
<dbReference type="SMART" id="SM00181">
    <property type="entry name" value="EGF"/>
    <property type="match status" value="3"/>
</dbReference>
<dbReference type="InterPro" id="IPR016187">
    <property type="entry name" value="CTDL_fold"/>
</dbReference>
<reference evidence="8 9" key="1">
    <citation type="submission" date="2020-06" db="EMBL/GenBank/DDBJ databases">
        <authorList>
            <person name="Li R."/>
            <person name="Bekaert M."/>
        </authorList>
    </citation>
    <scope>NUCLEOTIDE SEQUENCE [LARGE SCALE GENOMIC DNA]</scope>
    <source>
        <strain evidence="9">wild</strain>
    </source>
</reference>
<feature type="domain" description="EGF-like" evidence="7">
    <location>
        <begin position="244"/>
        <end position="281"/>
    </location>
</feature>
<dbReference type="InterPro" id="IPR051022">
    <property type="entry name" value="Notch_Cell-Fate_Det"/>
</dbReference>
<keyword evidence="9" id="KW-1185">Reference proteome</keyword>
<evidence type="ECO:0000313" key="9">
    <source>
        <dbReference type="Proteomes" id="UP000507470"/>
    </source>
</evidence>
<dbReference type="Pfam" id="PF00008">
    <property type="entry name" value="EGF"/>
    <property type="match status" value="1"/>
</dbReference>
<dbReference type="Gene3D" id="3.10.100.10">
    <property type="entry name" value="Mannose-Binding Protein A, subunit A"/>
    <property type="match status" value="1"/>
</dbReference>
<dbReference type="SMART" id="SM00034">
    <property type="entry name" value="CLECT"/>
    <property type="match status" value="1"/>
</dbReference>
<name>A0A6J8E1N5_MYTCO</name>
<dbReference type="Gene3D" id="2.10.25.10">
    <property type="entry name" value="Laminin"/>
    <property type="match status" value="3"/>
</dbReference>
<organism evidence="8 9">
    <name type="scientific">Mytilus coruscus</name>
    <name type="common">Sea mussel</name>
    <dbReference type="NCBI Taxonomy" id="42192"/>
    <lineage>
        <taxon>Eukaryota</taxon>
        <taxon>Metazoa</taxon>
        <taxon>Spiralia</taxon>
        <taxon>Lophotrochozoa</taxon>
        <taxon>Mollusca</taxon>
        <taxon>Bivalvia</taxon>
        <taxon>Autobranchia</taxon>
        <taxon>Pteriomorphia</taxon>
        <taxon>Mytilida</taxon>
        <taxon>Mytiloidea</taxon>
        <taxon>Mytilidae</taxon>
        <taxon>Mytilinae</taxon>
        <taxon>Mytilus</taxon>
    </lineage>
</organism>
<evidence type="ECO:0000256" key="6">
    <source>
        <dbReference type="SAM" id="SignalP"/>
    </source>
</evidence>
<dbReference type="AlphaFoldDB" id="A0A6J8E1N5"/>
<dbReference type="PROSITE" id="PS01186">
    <property type="entry name" value="EGF_2"/>
    <property type="match status" value="1"/>
</dbReference>
<gene>
    <name evidence="8" type="ORF">MCOR_46288</name>
</gene>
<dbReference type="SUPFAM" id="SSF57196">
    <property type="entry name" value="EGF/Laminin"/>
    <property type="match status" value="2"/>
</dbReference>
<dbReference type="InterPro" id="IPR000922">
    <property type="entry name" value="Lectin_gal-bd_dom"/>
</dbReference>
<dbReference type="Pfam" id="PF02140">
    <property type="entry name" value="SUEL_Lectin"/>
    <property type="match status" value="1"/>
</dbReference>
<feature type="domain" description="EGF-like" evidence="7">
    <location>
        <begin position="203"/>
        <end position="242"/>
    </location>
</feature>
<evidence type="ECO:0000256" key="3">
    <source>
        <dbReference type="ARBA" id="ARBA00023157"/>
    </source>
</evidence>
<sequence length="420" mass="46052">MKLQVLCVIVFVCGVSCMNQNIFRKYLVSRQQSLLERHHKHDKDSGSKENDVFDDDEVVTITCGEGEVIRVVNANYGSQAKPRKPRKNRYHGKGSKGGKSGKDLCSDPQSLVKVEGECNGKQTCEFTVSDLFDEDDCINEEELEARSWSKSSNDIQLWLDYQCIPHPCLNFYCAHEGICVLVDMIDLTPQCNCMNEWTGAHCDDNPCEADANPCPQKSTCSINSDGSASCCCDDGYTGDQCDVLVDACTVNPCQNGGQCSLDSQGLPVCTCVSNFDGMFCDVNCDWPMTTCPTDFTEIPAGSGNCYYTCDTETGWLGAVFECRARDAYLWEPNTQTELTDVGQVLDGADRFWTGASDQTAENAPTFELGSLSALSLTADSNGVNSDCVAYEPAGNGLIYRTCHTQRKCVCEKQIPCSSQN</sequence>
<keyword evidence="2" id="KW-0677">Repeat</keyword>
<evidence type="ECO:0000259" key="7">
    <source>
        <dbReference type="PROSITE" id="PS50026"/>
    </source>
</evidence>
<keyword evidence="6" id="KW-0732">Signal</keyword>
<feature type="disulfide bond" evidence="4">
    <location>
        <begin position="232"/>
        <end position="241"/>
    </location>
</feature>
<dbReference type="InterPro" id="IPR001304">
    <property type="entry name" value="C-type_lectin-like"/>
</dbReference>
<dbReference type="SUPFAM" id="SSF56436">
    <property type="entry name" value="C-type lectin-like"/>
    <property type="match status" value="1"/>
</dbReference>
<proteinExistence type="predicted"/>
<feature type="compositionally biased region" description="Basic residues" evidence="5">
    <location>
        <begin position="81"/>
        <end position="96"/>
    </location>
</feature>
<evidence type="ECO:0000256" key="5">
    <source>
        <dbReference type="SAM" id="MobiDB-lite"/>
    </source>
</evidence>
<keyword evidence="3 4" id="KW-1015">Disulfide bond</keyword>
<keyword evidence="1 4" id="KW-0245">EGF-like domain</keyword>
<evidence type="ECO:0000256" key="4">
    <source>
        <dbReference type="PROSITE-ProRule" id="PRU00076"/>
    </source>
</evidence>
<feature type="disulfide bond" evidence="4">
    <location>
        <begin position="271"/>
        <end position="280"/>
    </location>
</feature>
<dbReference type="OrthoDB" id="6051224at2759"/>
<accession>A0A6J8E1N5</accession>
<dbReference type="PROSITE" id="PS50026">
    <property type="entry name" value="EGF_3"/>
    <property type="match status" value="2"/>
</dbReference>
<feature type="region of interest" description="Disordered" evidence="5">
    <location>
        <begin position="79"/>
        <end position="104"/>
    </location>
</feature>
<dbReference type="Pfam" id="PF00059">
    <property type="entry name" value="Lectin_C"/>
    <property type="match status" value="1"/>
</dbReference>
<dbReference type="PROSITE" id="PS00022">
    <property type="entry name" value="EGF_1"/>
    <property type="match status" value="2"/>
</dbReference>
<dbReference type="PANTHER" id="PTHR24049">
    <property type="entry name" value="CRUMBS FAMILY MEMBER"/>
    <property type="match status" value="1"/>
</dbReference>
<dbReference type="InterPro" id="IPR043159">
    <property type="entry name" value="Lectin_gal-bd_sf"/>
</dbReference>
<dbReference type="Proteomes" id="UP000507470">
    <property type="component" value="Unassembled WGS sequence"/>
</dbReference>
<dbReference type="EMBL" id="CACVKT020008134">
    <property type="protein sequence ID" value="CAC5413395.1"/>
    <property type="molecule type" value="Genomic_DNA"/>
</dbReference>
<evidence type="ECO:0000256" key="1">
    <source>
        <dbReference type="ARBA" id="ARBA00022536"/>
    </source>
</evidence>
<protein>
    <submittedName>
        <fullName evidence="8">NOTCH1</fullName>
    </submittedName>
</protein>
<evidence type="ECO:0000256" key="2">
    <source>
        <dbReference type="ARBA" id="ARBA00022737"/>
    </source>
</evidence>
<dbReference type="InterPro" id="IPR000742">
    <property type="entry name" value="EGF"/>
</dbReference>
<dbReference type="InterPro" id="IPR016186">
    <property type="entry name" value="C-type_lectin-like/link_sf"/>
</dbReference>
<feature type="chain" id="PRO_5026807548" evidence="6">
    <location>
        <begin position="18"/>
        <end position="420"/>
    </location>
</feature>
<dbReference type="GO" id="GO:0030246">
    <property type="term" value="F:carbohydrate binding"/>
    <property type="evidence" value="ECO:0007669"/>
    <property type="project" value="InterPro"/>
</dbReference>
<dbReference type="Gene3D" id="2.60.120.740">
    <property type="match status" value="1"/>
</dbReference>
<evidence type="ECO:0000313" key="8">
    <source>
        <dbReference type="EMBL" id="CAC5413395.1"/>
    </source>
</evidence>